<sequence>MTTALKDQLIALASEGDVDQLKSLVEKESLSQETAQEILTEAAKSSQFDVVSFFLAQYHSIPLNEEIVRAAVNTGSTRTMQALLAKDPSVIKMQFDMRGTPLIVACIGQQSIDFLRFLLEAGADPNQDPDAAAYPLALVAGLYTDTAVIDLLLKHNARLEQSGALAAAARLGNELMLRYLLAKGARIDADAPPTGTGASPLHVAVRAGHVGVARILLQNGADPDAADPSGMSAIEVAKQLREQGKVTSEMVEVLEAK</sequence>
<dbReference type="Proteomes" id="UP000605986">
    <property type="component" value="Unassembled WGS sequence"/>
</dbReference>
<evidence type="ECO:0000256" key="2">
    <source>
        <dbReference type="ARBA" id="ARBA00023043"/>
    </source>
</evidence>
<evidence type="ECO:0000313" key="5">
    <source>
        <dbReference type="Proteomes" id="UP000605986"/>
    </source>
</evidence>
<dbReference type="AlphaFoldDB" id="A0A8H4KQA9"/>
<evidence type="ECO:0008006" key="6">
    <source>
        <dbReference type="Google" id="ProtNLM"/>
    </source>
</evidence>
<dbReference type="InterPro" id="IPR036770">
    <property type="entry name" value="Ankyrin_rpt-contain_sf"/>
</dbReference>
<accession>A0A8H4KQA9</accession>
<dbReference type="EMBL" id="JAADJG010000135">
    <property type="protein sequence ID" value="KAF4454076.1"/>
    <property type="molecule type" value="Genomic_DNA"/>
</dbReference>
<dbReference type="InterPro" id="IPR002110">
    <property type="entry name" value="Ankyrin_rpt"/>
</dbReference>
<dbReference type="SUPFAM" id="SSF48403">
    <property type="entry name" value="Ankyrin repeat"/>
    <property type="match status" value="1"/>
</dbReference>
<organism evidence="4 5">
    <name type="scientific">Fusarium austroafricanum</name>
    <dbReference type="NCBI Taxonomy" id="2364996"/>
    <lineage>
        <taxon>Eukaryota</taxon>
        <taxon>Fungi</taxon>
        <taxon>Dikarya</taxon>
        <taxon>Ascomycota</taxon>
        <taxon>Pezizomycotina</taxon>
        <taxon>Sordariomycetes</taxon>
        <taxon>Hypocreomycetidae</taxon>
        <taxon>Hypocreales</taxon>
        <taxon>Nectriaceae</taxon>
        <taxon>Fusarium</taxon>
        <taxon>Fusarium concolor species complex</taxon>
    </lineage>
</organism>
<dbReference type="PROSITE" id="PS50088">
    <property type="entry name" value="ANK_REPEAT"/>
    <property type="match status" value="1"/>
</dbReference>
<name>A0A8H4KQA9_9HYPO</name>
<keyword evidence="5" id="KW-1185">Reference proteome</keyword>
<dbReference type="PANTHER" id="PTHR24189:SF50">
    <property type="entry name" value="ANKYRIN REPEAT AND SOCS BOX PROTEIN 2"/>
    <property type="match status" value="1"/>
</dbReference>
<dbReference type="InterPro" id="IPR050745">
    <property type="entry name" value="Multifunctional_regulatory"/>
</dbReference>
<dbReference type="Pfam" id="PF12796">
    <property type="entry name" value="Ank_2"/>
    <property type="match status" value="1"/>
</dbReference>
<gene>
    <name evidence="4" type="ORF">F53441_3361</name>
</gene>
<dbReference type="Gene3D" id="1.25.40.20">
    <property type="entry name" value="Ankyrin repeat-containing domain"/>
    <property type="match status" value="2"/>
</dbReference>
<comment type="caution">
    <text evidence="4">The sequence shown here is derived from an EMBL/GenBank/DDBJ whole genome shotgun (WGS) entry which is preliminary data.</text>
</comment>
<keyword evidence="1" id="KW-0677">Repeat</keyword>
<dbReference type="SMART" id="SM00248">
    <property type="entry name" value="ANK"/>
    <property type="match status" value="3"/>
</dbReference>
<keyword evidence="2 3" id="KW-0040">ANK repeat</keyword>
<reference evidence="4" key="1">
    <citation type="submission" date="2020-01" db="EMBL/GenBank/DDBJ databases">
        <title>Identification and distribution of gene clusters putatively required for synthesis of sphingolipid metabolism inhibitors in phylogenetically diverse species of the filamentous fungus Fusarium.</title>
        <authorList>
            <person name="Kim H.-S."/>
            <person name="Busman M."/>
            <person name="Brown D.W."/>
            <person name="Divon H."/>
            <person name="Uhlig S."/>
            <person name="Proctor R.H."/>
        </authorList>
    </citation>
    <scope>NUCLEOTIDE SEQUENCE</scope>
    <source>
        <strain evidence="4">NRRL 53441</strain>
    </source>
</reference>
<protein>
    <recommendedName>
        <fullName evidence="6">Ankyrin repeat protein</fullName>
    </recommendedName>
</protein>
<proteinExistence type="predicted"/>
<feature type="repeat" description="ANK" evidence="3">
    <location>
        <begin position="196"/>
        <end position="228"/>
    </location>
</feature>
<evidence type="ECO:0000313" key="4">
    <source>
        <dbReference type="EMBL" id="KAF4454076.1"/>
    </source>
</evidence>
<evidence type="ECO:0000256" key="3">
    <source>
        <dbReference type="PROSITE-ProRule" id="PRU00023"/>
    </source>
</evidence>
<dbReference type="OrthoDB" id="426293at2759"/>
<dbReference type="Pfam" id="PF00023">
    <property type="entry name" value="Ank"/>
    <property type="match status" value="1"/>
</dbReference>
<evidence type="ECO:0000256" key="1">
    <source>
        <dbReference type="ARBA" id="ARBA00022737"/>
    </source>
</evidence>
<dbReference type="PROSITE" id="PS50297">
    <property type="entry name" value="ANK_REP_REGION"/>
    <property type="match status" value="1"/>
</dbReference>
<dbReference type="PANTHER" id="PTHR24189">
    <property type="entry name" value="MYOTROPHIN"/>
    <property type="match status" value="1"/>
</dbReference>